<evidence type="ECO:0000256" key="1">
    <source>
        <dbReference type="ARBA" id="ARBA00001946"/>
    </source>
</evidence>
<evidence type="ECO:0000256" key="2">
    <source>
        <dbReference type="ARBA" id="ARBA00010211"/>
    </source>
</evidence>
<protein>
    <submittedName>
        <fullName evidence="5">Fumarylacetoacetate hydrolase family protein</fullName>
    </submittedName>
</protein>
<dbReference type="Gene3D" id="3.90.850.10">
    <property type="entry name" value="Fumarylacetoacetase-like, C-terminal domain"/>
    <property type="match status" value="1"/>
</dbReference>
<dbReference type="Proteomes" id="UP001528673">
    <property type="component" value="Unassembled WGS sequence"/>
</dbReference>
<dbReference type="SUPFAM" id="SSF56529">
    <property type="entry name" value="FAH"/>
    <property type="match status" value="1"/>
</dbReference>
<comment type="caution">
    <text evidence="5">The sequence shown here is derived from an EMBL/GenBank/DDBJ whole genome shotgun (WGS) entry which is preliminary data.</text>
</comment>
<organism evidence="5 6">
    <name type="scientific">Curvibacter cyanobacteriorum</name>
    <dbReference type="NCBI Taxonomy" id="3026422"/>
    <lineage>
        <taxon>Bacteria</taxon>
        <taxon>Pseudomonadati</taxon>
        <taxon>Pseudomonadota</taxon>
        <taxon>Betaproteobacteria</taxon>
        <taxon>Burkholderiales</taxon>
        <taxon>Comamonadaceae</taxon>
        <taxon>Curvibacter</taxon>
    </lineage>
</organism>
<keyword evidence="5" id="KW-0378">Hydrolase</keyword>
<gene>
    <name evidence="5" type="ORF">PSQ40_14755</name>
</gene>
<dbReference type="InterPro" id="IPR051121">
    <property type="entry name" value="FAH"/>
</dbReference>
<accession>A0ABT5N2W2</accession>
<sequence length="341" mass="37036">MNQVSWALGCHSIAGSPPFPTVVMDDQVIALQAFQAAAAVQGRFLAGIESTQSVLEHWDHNHAVMDALVKQVAAGALPALRAQAVPLAGLKAHAPIPTPRQIFCTGANYRSHVLQLAFDQPDSLGAGDTPEERRAISARKMDERAKNGLPYAFLKLPSAVVGPNDPIVLPREVAKPDWELELVVVIGRLTRHVSRDQAMDHVAGYTVGNDISARDRLYRHDLRTIGTDWMSCKSAPSFLPLGPHIVPAAQVHSPQSLQIQLHLNGQLMQDASTGEMIFDIARQIEYLSSRVTLWPGDLIMTGSPAGNGTHYKRFLQPGDEVVGHIAGIGEIRNRCVAEEFA</sequence>
<dbReference type="Pfam" id="PF01557">
    <property type="entry name" value="FAA_hydrolase"/>
    <property type="match status" value="1"/>
</dbReference>
<dbReference type="EMBL" id="JAQSIP010000007">
    <property type="protein sequence ID" value="MDD0839841.1"/>
    <property type="molecule type" value="Genomic_DNA"/>
</dbReference>
<proteinExistence type="inferred from homology"/>
<evidence type="ECO:0000259" key="4">
    <source>
        <dbReference type="Pfam" id="PF01557"/>
    </source>
</evidence>
<comment type="similarity">
    <text evidence="2">Belongs to the FAH family.</text>
</comment>
<keyword evidence="3" id="KW-0479">Metal-binding</keyword>
<name>A0ABT5N2W2_9BURK</name>
<reference evidence="5 6" key="1">
    <citation type="submission" date="2023-02" db="EMBL/GenBank/DDBJ databases">
        <title>Bacterial whole genomic sequence of Curvibacter sp. HBC61.</title>
        <authorList>
            <person name="Le V."/>
            <person name="Ko S.-R."/>
            <person name="Ahn C.-Y."/>
            <person name="Oh H.-M."/>
        </authorList>
    </citation>
    <scope>NUCLEOTIDE SEQUENCE [LARGE SCALE GENOMIC DNA]</scope>
    <source>
        <strain evidence="5 6">HBC61</strain>
    </source>
</reference>
<dbReference type="RefSeq" id="WP_273952405.1">
    <property type="nucleotide sequence ID" value="NZ_JAQSIP010000007.1"/>
</dbReference>
<dbReference type="GO" id="GO:0016787">
    <property type="term" value="F:hydrolase activity"/>
    <property type="evidence" value="ECO:0007669"/>
    <property type="project" value="UniProtKB-KW"/>
</dbReference>
<keyword evidence="6" id="KW-1185">Reference proteome</keyword>
<dbReference type="PANTHER" id="PTHR42796">
    <property type="entry name" value="FUMARYLACETOACETATE HYDROLASE DOMAIN-CONTAINING PROTEIN 2A-RELATED"/>
    <property type="match status" value="1"/>
</dbReference>
<feature type="domain" description="Fumarylacetoacetase-like C-terminal" evidence="4">
    <location>
        <begin position="101"/>
        <end position="334"/>
    </location>
</feature>
<dbReference type="InterPro" id="IPR011234">
    <property type="entry name" value="Fumarylacetoacetase-like_C"/>
</dbReference>
<evidence type="ECO:0000256" key="3">
    <source>
        <dbReference type="ARBA" id="ARBA00022723"/>
    </source>
</evidence>
<evidence type="ECO:0000313" key="6">
    <source>
        <dbReference type="Proteomes" id="UP001528673"/>
    </source>
</evidence>
<dbReference type="InterPro" id="IPR036663">
    <property type="entry name" value="Fumarylacetoacetase_C_sf"/>
</dbReference>
<dbReference type="PANTHER" id="PTHR42796:SF4">
    <property type="entry name" value="FUMARYLACETOACETATE HYDROLASE DOMAIN-CONTAINING PROTEIN 2A"/>
    <property type="match status" value="1"/>
</dbReference>
<comment type="cofactor">
    <cofactor evidence="1">
        <name>Mg(2+)</name>
        <dbReference type="ChEBI" id="CHEBI:18420"/>
    </cofactor>
</comment>
<evidence type="ECO:0000313" key="5">
    <source>
        <dbReference type="EMBL" id="MDD0839841.1"/>
    </source>
</evidence>